<evidence type="ECO:0000313" key="3">
    <source>
        <dbReference type="EMBL" id="KAK8388172.1"/>
    </source>
</evidence>
<feature type="compositionally biased region" description="Basic and acidic residues" evidence="1">
    <location>
        <begin position="624"/>
        <end position="634"/>
    </location>
</feature>
<name>A0AAW0TP68_SCYPA</name>
<protein>
    <recommendedName>
        <fullName evidence="2">C2 domain-containing protein</fullName>
    </recommendedName>
</protein>
<dbReference type="InterPro" id="IPR035892">
    <property type="entry name" value="C2_domain_sf"/>
</dbReference>
<dbReference type="GO" id="GO:0035869">
    <property type="term" value="C:ciliary transition zone"/>
    <property type="evidence" value="ECO:0007669"/>
    <property type="project" value="TreeGrafter"/>
</dbReference>
<feature type="region of interest" description="Disordered" evidence="1">
    <location>
        <begin position="235"/>
        <end position="290"/>
    </location>
</feature>
<evidence type="ECO:0000256" key="1">
    <source>
        <dbReference type="SAM" id="MobiDB-lite"/>
    </source>
</evidence>
<dbReference type="Pfam" id="PF17661">
    <property type="entry name" value="DUF5523"/>
    <property type="match status" value="1"/>
</dbReference>
<feature type="compositionally biased region" description="Pro residues" evidence="1">
    <location>
        <begin position="660"/>
        <end position="671"/>
    </location>
</feature>
<dbReference type="Proteomes" id="UP001487740">
    <property type="component" value="Unassembled WGS sequence"/>
</dbReference>
<comment type="caution">
    <text evidence="3">The sequence shown here is derived from an EMBL/GenBank/DDBJ whole genome shotgun (WGS) entry which is preliminary data.</text>
</comment>
<feature type="region of interest" description="Disordered" evidence="1">
    <location>
        <begin position="1569"/>
        <end position="1593"/>
    </location>
</feature>
<dbReference type="GO" id="GO:1904491">
    <property type="term" value="P:protein localization to ciliary transition zone"/>
    <property type="evidence" value="ECO:0007669"/>
    <property type="project" value="TreeGrafter"/>
</dbReference>
<evidence type="ECO:0000259" key="2">
    <source>
        <dbReference type="PROSITE" id="PS50004"/>
    </source>
</evidence>
<dbReference type="InterPro" id="IPR028928">
    <property type="entry name" value="CC2D2AN-C2"/>
</dbReference>
<feature type="region of interest" description="Disordered" evidence="1">
    <location>
        <begin position="1266"/>
        <end position="1287"/>
    </location>
</feature>
<dbReference type="GO" id="GO:1905515">
    <property type="term" value="P:non-motile cilium assembly"/>
    <property type="evidence" value="ECO:0007669"/>
    <property type="project" value="TreeGrafter"/>
</dbReference>
<dbReference type="InterPro" id="IPR052434">
    <property type="entry name" value="Tectonic-like_complex_comp"/>
</dbReference>
<organism evidence="3 4">
    <name type="scientific">Scylla paramamosain</name>
    <name type="common">Mud crab</name>
    <dbReference type="NCBI Taxonomy" id="85552"/>
    <lineage>
        <taxon>Eukaryota</taxon>
        <taxon>Metazoa</taxon>
        <taxon>Ecdysozoa</taxon>
        <taxon>Arthropoda</taxon>
        <taxon>Crustacea</taxon>
        <taxon>Multicrustacea</taxon>
        <taxon>Malacostraca</taxon>
        <taxon>Eumalacostraca</taxon>
        <taxon>Eucarida</taxon>
        <taxon>Decapoda</taxon>
        <taxon>Pleocyemata</taxon>
        <taxon>Brachyura</taxon>
        <taxon>Eubrachyura</taxon>
        <taxon>Portunoidea</taxon>
        <taxon>Portunidae</taxon>
        <taxon>Portuninae</taxon>
        <taxon>Scylla</taxon>
    </lineage>
</organism>
<dbReference type="PANTHER" id="PTHR20837">
    <property type="entry name" value="CENTROSOMAL PROTEIN-RELATED"/>
    <property type="match status" value="1"/>
</dbReference>
<keyword evidence="4" id="KW-1185">Reference proteome</keyword>
<dbReference type="SUPFAM" id="SSF49562">
    <property type="entry name" value="C2 domain (Calcium/lipid-binding domain, CaLB)"/>
    <property type="match status" value="1"/>
</dbReference>
<dbReference type="Gene3D" id="2.60.40.150">
    <property type="entry name" value="C2 domain"/>
    <property type="match status" value="1"/>
</dbReference>
<dbReference type="InterPro" id="IPR041510">
    <property type="entry name" value="DUF5523"/>
</dbReference>
<sequence length="1672" mass="185223">MTRPGCFPRCVDENGVRTPAHSARVTQLAVAGTHLPRGLHHRDPGLRNCLSCRQGENIARHRTRRGTLSRSPEQPAPVHRCLEGAQRSYDLPGHAGMLFAALQGCLPAAPLFFLCHAKVLSQVNTRPVTIHCRNTRLLQQAITGFKGMRGRDVESQAEREATRFFSATPLPGPASQQVLQAGSEGQAVLPGPSTAGERKRAGRLRKLITRGPTRFDEARVTSRIQGEEFFTRVWPEEQHTAPSSPGFSLWDILSPSKSQEKKDGEEEDAEGAEGESHALVGPHPCPPTRSTPAVYVPLHLRRIHQQSTLFLPSALPSDLRSKLEEGVSVRDPLEEGLYVGEKPFLTPANRNIVENRLLRQNNRHWFSETGSLERLNTPINEQFYHHLPPHLQEAQNKEPLTVFMEPQPIESLQDCDEGTGGVLDLELCGLHFTHHPLFSPEHVLAAQLTQDYKLYKQRVNLGATRILQAKLVVLRQSLAKLREAGDTTNQLSQSLQPRHKTAREELDVARRLEIYRREVKACREEANVEAEKDRQLLTGLLRTWRSIKDLRHSSRVHATSIRLLIRKEEGDRAEEEEQRKVELEEEVREVLEERQQEYEAQSKRYEKELAEWKAEHKKRKEARRRQEERRKAAEEGSTPDAQGEEALIQVAQDDTLLASPEPPRPSRPPKPPPKHKVELEVLEVFSRTRKPPGEPVVSLELTQTPLPELHNCPDPEKKRRQAVAKIHVWLRVLVNNKLVTQTSSTTLGADFTLPLGHTFRMALSSWPRSLTVEVVEGASLRQTLVASITLPIPGCTATTKDAPEVAQFSGSQVVSHSHAGVGCGQVGSQYGSSLTTGELKYKLGWATGAEGEVLAPLGPPPTHAAIPPSSSTALKWVAPPEGGVADTRQWLQEARLDPNDPANAALIAHLQKSAGGRSVRGGGHYLEFEGVAGWEGGRGGGVRLRVLELRDQGEPLYRDARLVPALETQVLRDPLQNFERRTREMEEEAEAVVAVGDGGGSGDAGASGDGEAERVKEVGEGWGAELEQRWERVEGLLASLRRRLQLRYSPESAAPVLEDLVREESIPDIGTLGSSLAAVFRARRPLRPTRRPRDRVRGAALTDQHVQLIVHVARAFNVPVRDPQQQQDSLGGGVGGGGDGGCVRTLVEVTFQRTTRSTSVAEGPNPTWNQQLSFPFRAPNDNFSPGSLQQVREDVFLHLYDQVTQDLLDDPRLRPSTLHHRLHHRWLGSLTIPFSTIYANAKIEGTFALEEPVMLLGYTREHRAAHLPASSSSSSSPPNTPPGHLPSTSLATTHLSLYITLEPSLPPPEPLKAQFESSEPEEVVSAGREWVAALASRYPRRRFRTHVLDLSGRLVCLTRYLRPLPPPQELMCQDSAATGDIWANSEQFLTLLTGDEEEHAVLLACFFLHLGKTAYLLLGSGVPEGETCYVVTRESDADWLVWQPSTGRCFSPRHPFTPLHAVYQLVSQDNIWGNVQKYDDPPRVSLDVGGSGWRPFFGRGGLRDPGLASVQPPRLTLPLPDPAQVKELQERLELSLRDAFMKWRGTNRTTWNRHAIKVLRKLVERMEETRTTAAATAAPHHHPSGSSSSSLRHQHHPNHALLAAIMKSHQVCGVCVHLGYSTAAGVVAAVHGAGVHLTQAPGVEFALALHLHPYPGQVLSVWVYVAALVQRF</sequence>
<evidence type="ECO:0000313" key="4">
    <source>
        <dbReference type="Proteomes" id="UP001487740"/>
    </source>
</evidence>
<dbReference type="EMBL" id="JARAKH010000029">
    <property type="protein sequence ID" value="KAK8388172.1"/>
    <property type="molecule type" value="Genomic_DNA"/>
</dbReference>
<dbReference type="Pfam" id="PF24656">
    <property type="entry name" value="CEPT76_peptidase"/>
    <property type="match status" value="1"/>
</dbReference>
<accession>A0AAW0TP68</accession>
<gene>
    <name evidence="3" type="ORF">O3P69_020209</name>
</gene>
<dbReference type="Pfam" id="PF15625">
    <property type="entry name" value="CC2D2AN-C2"/>
    <property type="match status" value="1"/>
</dbReference>
<reference evidence="3 4" key="1">
    <citation type="submission" date="2023-03" db="EMBL/GenBank/DDBJ databases">
        <title>High-quality genome of Scylla paramamosain provides insights in environmental adaptation.</title>
        <authorList>
            <person name="Zhang L."/>
        </authorList>
    </citation>
    <scope>NUCLEOTIDE SEQUENCE [LARGE SCALE GENOMIC DNA]</scope>
    <source>
        <strain evidence="3">LZ_2023a</strain>
        <tissue evidence="3">Muscle</tissue>
    </source>
</reference>
<proteinExistence type="predicted"/>
<feature type="region of interest" description="Disordered" evidence="1">
    <location>
        <begin position="657"/>
        <end position="676"/>
    </location>
</feature>
<dbReference type="InterPro" id="IPR000008">
    <property type="entry name" value="C2_dom"/>
</dbReference>
<dbReference type="PANTHER" id="PTHR20837:SF0">
    <property type="entry name" value="COILED-COIL AND C2 DOMAIN-CONTAINING PROTEIN 2A"/>
    <property type="match status" value="1"/>
</dbReference>
<feature type="compositionally biased region" description="Low complexity" evidence="1">
    <location>
        <begin position="1571"/>
        <end position="1591"/>
    </location>
</feature>
<dbReference type="InterPro" id="IPR056290">
    <property type="entry name" value="CEPT76/DRC7_peptidase-like_dom"/>
</dbReference>
<feature type="region of interest" description="Disordered" evidence="1">
    <location>
        <begin position="614"/>
        <end position="644"/>
    </location>
</feature>
<feature type="domain" description="C2" evidence="2">
    <location>
        <begin position="1092"/>
        <end position="1247"/>
    </location>
</feature>
<dbReference type="PROSITE" id="PS50004">
    <property type="entry name" value="C2"/>
    <property type="match status" value="1"/>
</dbReference>